<keyword evidence="2" id="KW-1003">Cell membrane</keyword>
<evidence type="ECO:0000313" key="11">
    <source>
        <dbReference type="EMBL" id="RED65125.1"/>
    </source>
</evidence>
<dbReference type="PANTHER" id="PTHR34220">
    <property type="entry name" value="SENSOR HISTIDINE KINASE YPDA"/>
    <property type="match status" value="1"/>
</dbReference>
<dbReference type="InterPro" id="IPR033479">
    <property type="entry name" value="dCache_1"/>
</dbReference>
<keyword evidence="4" id="KW-0808">Transferase</keyword>
<dbReference type="PANTHER" id="PTHR34220:SF7">
    <property type="entry name" value="SENSOR HISTIDINE KINASE YPDA"/>
    <property type="match status" value="1"/>
</dbReference>
<dbReference type="Gene3D" id="3.30.565.10">
    <property type="entry name" value="Histidine kinase-like ATPase, C-terminal domain"/>
    <property type="match status" value="1"/>
</dbReference>
<evidence type="ECO:0000256" key="3">
    <source>
        <dbReference type="ARBA" id="ARBA00022553"/>
    </source>
</evidence>
<evidence type="ECO:0000256" key="8">
    <source>
        <dbReference type="ARBA" id="ARBA00023136"/>
    </source>
</evidence>
<dbReference type="GO" id="GO:0000155">
    <property type="term" value="F:phosphorelay sensor kinase activity"/>
    <property type="evidence" value="ECO:0007669"/>
    <property type="project" value="InterPro"/>
</dbReference>
<comment type="caution">
    <text evidence="11">The sequence shown here is derived from an EMBL/GenBank/DDBJ whole genome shotgun (WGS) entry which is preliminary data.</text>
</comment>
<dbReference type="InterPro" id="IPR036890">
    <property type="entry name" value="HATPase_C_sf"/>
</dbReference>
<dbReference type="InterPro" id="IPR003594">
    <property type="entry name" value="HATPase_dom"/>
</dbReference>
<dbReference type="SUPFAM" id="SSF158472">
    <property type="entry name" value="HAMP domain-like"/>
    <property type="match status" value="1"/>
</dbReference>
<feature type="transmembrane region" description="Helical" evidence="9">
    <location>
        <begin position="7"/>
        <end position="27"/>
    </location>
</feature>
<dbReference type="GO" id="GO:0005886">
    <property type="term" value="C:plasma membrane"/>
    <property type="evidence" value="ECO:0007669"/>
    <property type="project" value="UniProtKB-SubCell"/>
</dbReference>
<dbReference type="Proteomes" id="UP000256977">
    <property type="component" value="Unassembled WGS sequence"/>
</dbReference>
<dbReference type="Pfam" id="PF00672">
    <property type="entry name" value="HAMP"/>
    <property type="match status" value="1"/>
</dbReference>
<name>A0A3D9ITU4_9BACL</name>
<keyword evidence="6 11" id="KW-0418">Kinase</keyword>
<evidence type="ECO:0000256" key="4">
    <source>
        <dbReference type="ARBA" id="ARBA00022679"/>
    </source>
</evidence>
<keyword evidence="8 9" id="KW-0472">Membrane</keyword>
<feature type="transmembrane region" description="Helical" evidence="9">
    <location>
        <begin position="298"/>
        <end position="320"/>
    </location>
</feature>
<dbReference type="CDD" id="cd06225">
    <property type="entry name" value="HAMP"/>
    <property type="match status" value="1"/>
</dbReference>
<dbReference type="OrthoDB" id="9776552at2"/>
<evidence type="ECO:0000313" key="12">
    <source>
        <dbReference type="Proteomes" id="UP000256977"/>
    </source>
</evidence>
<evidence type="ECO:0000256" key="5">
    <source>
        <dbReference type="ARBA" id="ARBA00022692"/>
    </source>
</evidence>
<organism evidence="11 12">
    <name type="scientific">Cohnella phaseoli</name>
    <dbReference type="NCBI Taxonomy" id="456490"/>
    <lineage>
        <taxon>Bacteria</taxon>
        <taxon>Bacillati</taxon>
        <taxon>Bacillota</taxon>
        <taxon>Bacilli</taxon>
        <taxon>Bacillales</taxon>
        <taxon>Paenibacillaceae</taxon>
        <taxon>Cohnella</taxon>
    </lineage>
</organism>
<accession>A0A3D9ITU4</accession>
<dbReference type="RefSeq" id="WP_116063057.1">
    <property type="nucleotide sequence ID" value="NZ_QRDZ01000021.1"/>
</dbReference>
<dbReference type="PROSITE" id="PS50885">
    <property type="entry name" value="HAMP"/>
    <property type="match status" value="1"/>
</dbReference>
<dbReference type="AlphaFoldDB" id="A0A3D9ITU4"/>
<dbReference type="EMBL" id="QRDZ01000021">
    <property type="protein sequence ID" value="RED65125.1"/>
    <property type="molecule type" value="Genomic_DNA"/>
</dbReference>
<keyword evidence="5 9" id="KW-0812">Transmembrane</keyword>
<keyword evidence="7 9" id="KW-1133">Transmembrane helix</keyword>
<evidence type="ECO:0000256" key="7">
    <source>
        <dbReference type="ARBA" id="ARBA00022989"/>
    </source>
</evidence>
<keyword evidence="12" id="KW-1185">Reference proteome</keyword>
<dbReference type="SUPFAM" id="SSF55874">
    <property type="entry name" value="ATPase domain of HSP90 chaperone/DNA topoisomerase II/histidine kinase"/>
    <property type="match status" value="1"/>
</dbReference>
<dbReference type="Pfam" id="PF02743">
    <property type="entry name" value="dCache_1"/>
    <property type="match status" value="1"/>
</dbReference>
<proteinExistence type="predicted"/>
<gene>
    <name evidence="11" type="ORF">DFP98_12116</name>
</gene>
<evidence type="ECO:0000256" key="9">
    <source>
        <dbReference type="SAM" id="Phobius"/>
    </source>
</evidence>
<dbReference type="Pfam" id="PF06580">
    <property type="entry name" value="His_kinase"/>
    <property type="match status" value="1"/>
</dbReference>
<sequence length="609" mass="70403">MSLYKKILVAFLILIIFPLLILGWISYTLSQNLIESKFNEQTELTMKSVARNIRNIISEANYFSDYYSIMKPEISRVFKELNTYRDNGKKMPDYESEIRSSLLSYSPIVSAALYAKSGIVATATNSSSTFISYEQLMGSSVFQEVKELNGIPKWIGPKEHQELQLNDNYFYQIRVIRELYSTEEIGISIAQLQLKELENTFQLDTPNRLQNHRLMIMNKNGLVIFDNRNQELLGHQFLTEISEQVELNRPFSSESVIFQDEKNMVSFYPLQLKDLGASDWILVSITPWRYVAGQMQTIMIWIAALLSLILSLALIFNFVFVNRIIHFLLRVVNSMKRVERGELSTRVHVKGKDETTILARGFNSLVGRITDLLEEVKLQQNRKNKAELMLLQAQIKPHFLFNTLESINVLAVQNQGDKISQMVYQLGNMLRISMYDKEEIRIRDELEHLQSYLEIQEFRFEDSFRYEIDVPEHLLEYSIQKLTLQPFVENCIQHGFEGIEYIGLIRIYAEEERDGIAFYIADNGIGLSNEQLARFHYSLETDRSFDSRDAIRGERRGLGLGNVADRIRIGYGKDYGVYICSHPDSGTTIKCVIPKYRGEWGAFNRAAGG</sequence>
<dbReference type="SMART" id="SM00304">
    <property type="entry name" value="HAMP"/>
    <property type="match status" value="1"/>
</dbReference>
<keyword evidence="3" id="KW-0597">Phosphoprotein</keyword>
<dbReference type="InterPro" id="IPR050640">
    <property type="entry name" value="Bact_2-comp_sensor_kinase"/>
</dbReference>
<evidence type="ECO:0000256" key="2">
    <source>
        <dbReference type="ARBA" id="ARBA00022475"/>
    </source>
</evidence>
<dbReference type="Pfam" id="PF02518">
    <property type="entry name" value="HATPase_c"/>
    <property type="match status" value="1"/>
</dbReference>
<dbReference type="Gene3D" id="6.10.340.10">
    <property type="match status" value="1"/>
</dbReference>
<evidence type="ECO:0000256" key="1">
    <source>
        <dbReference type="ARBA" id="ARBA00004651"/>
    </source>
</evidence>
<reference evidence="11 12" key="1">
    <citation type="submission" date="2018-07" db="EMBL/GenBank/DDBJ databases">
        <title>Genomic Encyclopedia of Type Strains, Phase III (KMG-III): the genomes of soil and plant-associated and newly described type strains.</title>
        <authorList>
            <person name="Whitman W."/>
        </authorList>
    </citation>
    <scope>NUCLEOTIDE SEQUENCE [LARGE SCALE GENOMIC DNA]</scope>
    <source>
        <strain evidence="11 12">CECT 7287</strain>
    </source>
</reference>
<evidence type="ECO:0000256" key="6">
    <source>
        <dbReference type="ARBA" id="ARBA00022777"/>
    </source>
</evidence>
<comment type="subcellular location">
    <subcellularLocation>
        <location evidence="1">Cell membrane</location>
        <topology evidence="1">Multi-pass membrane protein</topology>
    </subcellularLocation>
</comment>
<feature type="domain" description="HAMP" evidence="10">
    <location>
        <begin position="322"/>
        <end position="374"/>
    </location>
</feature>
<dbReference type="InterPro" id="IPR010559">
    <property type="entry name" value="Sig_transdc_His_kin_internal"/>
</dbReference>
<dbReference type="InterPro" id="IPR003660">
    <property type="entry name" value="HAMP_dom"/>
</dbReference>
<protein>
    <submittedName>
        <fullName evidence="11">Sensor histidine kinase YesM</fullName>
    </submittedName>
</protein>
<evidence type="ECO:0000259" key="10">
    <source>
        <dbReference type="PROSITE" id="PS50885"/>
    </source>
</evidence>